<dbReference type="FunFam" id="2.20.110.10:FF:000002">
    <property type="entry name" value="Phosphatidylinositol 4-phosphate 5-kinase 8"/>
    <property type="match status" value="1"/>
</dbReference>
<dbReference type="PANTHER" id="PTHR43215:SF14">
    <property type="entry name" value="RADIAL SPOKE HEAD 1 HOMOLOG"/>
    <property type="match status" value="1"/>
</dbReference>
<dbReference type="SUPFAM" id="SSF82185">
    <property type="entry name" value="Histone H3 K4-specific methyltransferase SET7/9 N-terminal domain"/>
    <property type="match status" value="1"/>
</dbReference>
<protein>
    <recommendedName>
        <fullName evidence="4">Phosphatidylinositol-4-phosphate 5-kinase</fullName>
    </recommendedName>
</protein>
<evidence type="ECO:0000313" key="2">
    <source>
        <dbReference type="EMBL" id="PRP68141.1"/>
    </source>
</evidence>
<dbReference type="Pfam" id="PF02493">
    <property type="entry name" value="MORN"/>
    <property type="match status" value="4"/>
</dbReference>
<dbReference type="SMART" id="SM00698">
    <property type="entry name" value="MORN"/>
    <property type="match status" value="3"/>
</dbReference>
<name>A0A2S9WXG4_9FLAO</name>
<sequence>MKRIFPYILVLLTATFAFYQYNKSENLKEELAAGKQEENTDLDLNQKKVISRTDSLLEAGNYEQALENLDQFTTNYMMDRELRRSLGTRMLAMQNQLKYRSNPSEPIDATAAVTPSEQYSQQEIDSLSFALAKAQMQLKNIQTQMQQKLYGEYLTFKSAKGNRLHYVGQVKRKKANGYGIAILDSGSRYEGEWHNGLRHGNGTFYWIDGEHYEGEYVNDVRSGLGTYYWTNGEKFVGSWDNDLRNGKGKFYDKDGNIIASGTWKDDKLIEER</sequence>
<reference evidence="2 3" key="1">
    <citation type="submission" date="2016-11" db="EMBL/GenBank/DDBJ databases">
        <title>Trade-off between light-utilization and light-protection in marine flavobacteria.</title>
        <authorList>
            <person name="Kumagai Y."/>
        </authorList>
    </citation>
    <scope>NUCLEOTIDE SEQUENCE [LARGE SCALE GENOMIC DNA]</scope>
    <source>
        <strain evidence="2 3">JCM 17109</strain>
    </source>
</reference>
<dbReference type="RefSeq" id="WP_105983819.1">
    <property type="nucleotide sequence ID" value="NZ_MQUC01000003.1"/>
</dbReference>
<evidence type="ECO:0000256" key="1">
    <source>
        <dbReference type="ARBA" id="ARBA00022737"/>
    </source>
</evidence>
<dbReference type="EMBL" id="MQUC01000003">
    <property type="protein sequence ID" value="PRP68141.1"/>
    <property type="molecule type" value="Genomic_DNA"/>
</dbReference>
<evidence type="ECO:0008006" key="4">
    <source>
        <dbReference type="Google" id="ProtNLM"/>
    </source>
</evidence>
<keyword evidence="1" id="KW-0677">Repeat</keyword>
<gene>
    <name evidence="2" type="ORF">BST86_14100</name>
</gene>
<dbReference type="AlphaFoldDB" id="A0A2S9WXG4"/>
<dbReference type="InterPro" id="IPR003409">
    <property type="entry name" value="MORN"/>
</dbReference>
<dbReference type="Proteomes" id="UP000239532">
    <property type="component" value="Unassembled WGS sequence"/>
</dbReference>
<dbReference type="Gene3D" id="2.20.110.10">
    <property type="entry name" value="Histone H3 K4-specific methyltransferase SET7/9 N-terminal domain"/>
    <property type="match status" value="2"/>
</dbReference>
<evidence type="ECO:0000313" key="3">
    <source>
        <dbReference type="Proteomes" id="UP000239532"/>
    </source>
</evidence>
<comment type="caution">
    <text evidence="2">The sequence shown here is derived from an EMBL/GenBank/DDBJ whole genome shotgun (WGS) entry which is preliminary data.</text>
</comment>
<dbReference type="OrthoDB" id="1097666at2"/>
<organism evidence="2 3">
    <name type="scientific">Nonlabens agnitus</name>
    <dbReference type="NCBI Taxonomy" id="870484"/>
    <lineage>
        <taxon>Bacteria</taxon>
        <taxon>Pseudomonadati</taxon>
        <taxon>Bacteroidota</taxon>
        <taxon>Flavobacteriia</taxon>
        <taxon>Flavobacteriales</taxon>
        <taxon>Flavobacteriaceae</taxon>
        <taxon>Nonlabens</taxon>
    </lineage>
</organism>
<accession>A0A2S9WXG4</accession>
<keyword evidence="3" id="KW-1185">Reference proteome</keyword>
<proteinExistence type="predicted"/>
<dbReference type="PANTHER" id="PTHR43215">
    <property type="entry name" value="RADIAL SPOKE HEAD 1 HOMOLOG"/>
    <property type="match status" value="1"/>
</dbReference>